<dbReference type="OrthoDB" id="9814088at2"/>
<keyword evidence="2" id="KW-0347">Helicase</keyword>
<reference evidence="2 3" key="1">
    <citation type="submission" date="2019-02" db="EMBL/GenBank/DDBJ databases">
        <authorList>
            <consortium name="Pathogen Informatics"/>
        </authorList>
    </citation>
    <scope>NUCLEOTIDE SEQUENCE [LARGE SCALE GENOMIC DNA]</scope>
    <source>
        <strain evidence="2 3">3012STDY7078512</strain>
    </source>
</reference>
<keyword evidence="2" id="KW-0067">ATP-binding</keyword>
<dbReference type="AlphaFoldDB" id="A0A449I742"/>
<feature type="domain" description="Helicase C-terminal" evidence="1">
    <location>
        <begin position="800"/>
        <end position="874"/>
    </location>
</feature>
<dbReference type="EMBL" id="CAACYH010000007">
    <property type="protein sequence ID" value="VFB15249.1"/>
    <property type="molecule type" value="Genomic_DNA"/>
</dbReference>
<dbReference type="Pfam" id="PF00271">
    <property type="entry name" value="Helicase_C"/>
    <property type="match status" value="1"/>
</dbReference>
<dbReference type="InterPro" id="IPR027417">
    <property type="entry name" value="P-loop_NTPase"/>
</dbReference>
<evidence type="ECO:0000259" key="1">
    <source>
        <dbReference type="Pfam" id="PF00271"/>
    </source>
</evidence>
<dbReference type="InterPro" id="IPR001650">
    <property type="entry name" value="Helicase_C-like"/>
</dbReference>
<accession>A0A449I742</accession>
<proteinExistence type="predicted"/>
<name>A0A449I742_9BACE</name>
<gene>
    <name evidence="2" type="ORF">NCTC7812_02837</name>
</gene>
<sequence length="1004" mass="115896">MSTAKDFQLATAKRIIEIFKSGQKRVLLSDEVGLGKTIMAKTVVEMAKTLPGVEKDGIYRVVYVCSNQNIIQQNTRNLGIPQEDIMQMRESRLSMQHLILQERKIQQEARHGTDLPQQLIPLTPSTSFSITGGAGNGAERALIFAIMKEMEEFQGKDTRLSSLLKTMYMGQKSWDDYINYYSGRVKNCGSTYIKEIINLLRANKTFRENKNALVDYVAGNANEMPFWLINKLRIAFAQISLNQLEPDLVIMDEFQRFSGLLNTSSDSEESMIAHEFFTNEHPYILLLSATPYKPFTTLEELNEANCDEQYEDFLKLMRFLFKEDKAGADSFHTVWEDYSNKLSHISSEAFDALIISKQKAEEKMYSVICRTERYSEGLIKTMPLDKMAITGDDILAYCQMQKLLQKAKAVLDRRKNKDGNIGINPSYNIPIEYVKSSPYLLSFMQKYQEGKTVEAAFKGNDVPIVKNSRIQRLLLKGGQIYNYKLIEPANAKLSAIEEMLFKNHAERLLWVPASHPYYIIPQNHVFAQNKDFSKVLVFSAWEMVPRMLAVMLSYESERRNVVGAYKDDGITYITKRKVGMNRMQEEGGNLLEYPSVYLADLYDYREYFGQNIDSIINDLQNKIQADINKFGLPILNITSADLLLLLIKRLEGEDLEMRGIPQRAARTLAFMAIASPAVCMLRILKNSEKPENADAYYETTNAKDVAESIVALFNRRENSAAVELSTPKGLKYYEQVLHYCVMGNLQSVLDEYCHMIDEGKHADYIVDKLNATFISATSYQIETTDSYCKEEGKSMPMRRSFAFDYAKVVQDKNIKHNGTLQQAFNSPFRPFVLATTSIGQEGLDFHWYTRKIVHWNLPSNPVDMEQREGRINRYKCLAIRRNIAKFFGGKYSWEEMFTEADKQWRILSPSEYSEMVPYWCLPKEIIKEHVNELEYIERLVPLYPMSNDEIRYKHLIDVLSLYRLTMGQPRQEELLQLLEGKVTKEQMKELLFDLSPFNRNKKRI</sequence>
<dbReference type="Gene3D" id="3.40.50.300">
    <property type="entry name" value="P-loop containing nucleotide triphosphate hydrolases"/>
    <property type="match status" value="2"/>
</dbReference>
<organism evidence="2 3">
    <name type="scientific">Prevotella heparinolytica</name>
    <dbReference type="NCBI Taxonomy" id="28113"/>
    <lineage>
        <taxon>Bacteria</taxon>
        <taxon>Pseudomonadati</taxon>
        <taxon>Bacteroidota</taxon>
        <taxon>Bacteroidia</taxon>
        <taxon>Bacteroidales</taxon>
        <taxon>Bacteroidaceae</taxon>
        <taxon>Bacteroides</taxon>
    </lineage>
</organism>
<keyword evidence="2" id="KW-0378">Hydrolase</keyword>
<dbReference type="GO" id="GO:0004386">
    <property type="term" value="F:helicase activity"/>
    <property type="evidence" value="ECO:0007669"/>
    <property type="project" value="UniProtKB-KW"/>
</dbReference>
<evidence type="ECO:0000313" key="2">
    <source>
        <dbReference type="EMBL" id="VFB15249.1"/>
    </source>
</evidence>
<evidence type="ECO:0000313" key="3">
    <source>
        <dbReference type="Proteomes" id="UP000396835"/>
    </source>
</evidence>
<dbReference type="Proteomes" id="UP000396835">
    <property type="component" value="Unassembled WGS sequence"/>
</dbReference>
<keyword evidence="2" id="KW-0547">Nucleotide-binding</keyword>
<dbReference type="SUPFAM" id="SSF52540">
    <property type="entry name" value="P-loop containing nucleoside triphosphate hydrolases"/>
    <property type="match status" value="2"/>
</dbReference>
<dbReference type="RefSeq" id="WP_131752946.1">
    <property type="nucleotide sequence ID" value="NZ_CAACYH010000007.1"/>
</dbReference>
<protein>
    <submittedName>
        <fullName evidence="2">Helicase domain-containing protein</fullName>
    </submittedName>
</protein>